<evidence type="ECO:0000313" key="2">
    <source>
        <dbReference type="EMBL" id="MDK7356042.1"/>
    </source>
</evidence>
<name>A0A133S6I9_9FIRM</name>
<dbReference type="EMBL" id="JASORJ010000001">
    <property type="protein sequence ID" value="MDK7356042.1"/>
    <property type="molecule type" value="Genomic_DNA"/>
</dbReference>
<accession>A0A133S6I9</accession>
<dbReference type="AlphaFoldDB" id="A0A133S6I9"/>
<evidence type="ECO:0000313" key="3">
    <source>
        <dbReference type="EMBL" id="RJY49924.1"/>
    </source>
</evidence>
<dbReference type="STRING" id="39777.B7L28_04385"/>
<evidence type="ECO:0000313" key="4">
    <source>
        <dbReference type="Proteomes" id="UP000070226"/>
    </source>
</evidence>
<reference evidence="1 4" key="1">
    <citation type="submission" date="2016-01" db="EMBL/GenBank/DDBJ databases">
        <authorList>
            <person name="Oliw E.H."/>
        </authorList>
    </citation>
    <scope>NUCLEOTIDE SEQUENCE [LARGE SCALE GENOMIC DNA]</scope>
    <source>
        <strain evidence="1 4">CMW7756B</strain>
    </source>
</reference>
<dbReference type="PATRIC" id="fig|39777.7.peg.301"/>
<evidence type="ECO:0000313" key="1">
    <source>
        <dbReference type="EMBL" id="KXA65309.1"/>
    </source>
</evidence>
<protein>
    <submittedName>
        <fullName evidence="1">Uncharacterized protein</fullName>
    </submittedName>
</protein>
<dbReference type="EMBL" id="LRQT01000006">
    <property type="protein sequence ID" value="KXA65309.1"/>
    <property type="molecule type" value="Genomic_DNA"/>
</dbReference>
<dbReference type="EMBL" id="QXZZ01000036">
    <property type="protein sequence ID" value="RJY49924.1"/>
    <property type="molecule type" value="Genomic_DNA"/>
</dbReference>
<gene>
    <name evidence="3" type="ORF">D2965_08130</name>
    <name evidence="1" type="ORF">HMPREF3233_00310</name>
    <name evidence="2" type="ORF">QP520_00145</name>
</gene>
<proteinExistence type="predicted"/>
<dbReference type="Proteomes" id="UP000070226">
    <property type="component" value="Unassembled WGS sequence"/>
</dbReference>
<organism evidence="1">
    <name type="scientific">Veillonella atypica</name>
    <dbReference type="NCBI Taxonomy" id="39777"/>
    <lineage>
        <taxon>Bacteria</taxon>
        <taxon>Bacillati</taxon>
        <taxon>Bacillota</taxon>
        <taxon>Negativicutes</taxon>
        <taxon>Veillonellales</taxon>
        <taxon>Veillonellaceae</taxon>
        <taxon>Veillonella</taxon>
    </lineage>
</organism>
<comment type="caution">
    <text evidence="1">The sequence shown here is derived from an EMBL/GenBank/DDBJ whole genome shotgun (WGS) entry which is preliminary data.</text>
</comment>
<dbReference type="Proteomes" id="UP001236274">
    <property type="component" value="Unassembled WGS sequence"/>
</dbReference>
<reference evidence="3 5" key="2">
    <citation type="submission" date="2018-09" db="EMBL/GenBank/DDBJ databases">
        <title>Genome sequence of Veillonella atypica isolated from periodontal Korean patients.</title>
        <authorList>
            <person name="Lee J.-H."/>
            <person name="Moon J.-H."/>
            <person name="Shin S.-Y."/>
        </authorList>
    </citation>
    <scope>NUCLEOTIDE SEQUENCE [LARGE SCALE GENOMIC DNA]</scope>
    <source>
        <strain evidence="3 5">KHUD_V1</strain>
    </source>
</reference>
<dbReference type="GeneID" id="57773608"/>
<sequence>MEIMNMKLKMMSTLWENTYRVAIEDGQGGYIGTCRVVVNVPLDPSELPPNAPIVEPQMFVLVEDFSFDASKIINFETTLADLLREKFRYQIPHIFFFYPSPHDVLNQEITQS</sequence>
<dbReference type="RefSeq" id="WP_005379051.1">
    <property type="nucleotide sequence ID" value="NZ_CABKSO010000001.1"/>
</dbReference>
<evidence type="ECO:0000313" key="5">
    <source>
        <dbReference type="Proteomes" id="UP000277803"/>
    </source>
</evidence>
<dbReference type="Proteomes" id="UP000277803">
    <property type="component" value="Unassembled WGS sequence"/>
</dbReference>
<reference evidence="2" key="3">
    <citation type="submission" date="2023-05" db="EMBL/GenBank/DDBJ databases">
        <title>Cataloging the Phylogenetic Diversity of Human Bladder Bacteria.</title>
        <authorList>
            <person name="Du J."/>
        </authorList>
    </citation>
    <scope>NUCLEOTIDE SEQUENCE</scope>
    <source>
        <strain evidence="2">UMB10101</strain>
    </source>
</reference>